<dbReference type="RefSeq" id="WP_135545360.1">
    <property type="nucleotide sequence ID" value="NZ_SPQQ01000002.1"/>
</dbReference>
<dbReference type="Proteomes" id="UP000298460">
    <property type="component" value="Unassembled WGS sequence"/>
</dbReference>
<keyword evidence="1" id="KW-0472">Membrane</keyword>
<dbReference type="InterPro" id="IPR021257">
    <property type="entry name" value="DUF2809"/>
</dbReference>
<name>A0A4Z0R8U5_9FIRM</name>
<dbReference type="Pfam" id="PF10990">
    <property type="entry name" value="DUF2809"/>
    <property type="match status" value="1"/>
</dbReference>
<evidence type="ECO:0000313" key="3">
    <source>
        <dbReference type="Proteomes" id="UP000298460"/>
    </source>
</evidence>
<accession>A0A4Z0R8U5</accession>
<feature type="transmembrane region" description="Helical" evidence="1">
    <location>
        <begin position="35"/>
        <end position="56"/>
    </location>
</feature>
<comment type="caution">
    <text evidence="2">The sequence shown here is derived from an EMBL/GenBank/DDBJ whole genome shotgun (WGS) entry which is preliminary data.</text>
</comment>
<keyword evidence="1" id="KW-1133">Transmembrane helix</keyword>
<evidence type="ECO:0000313" key="2">
    <source>
        <dbReference type="EMBL" id="TGE38864.1"/>
    </source>
</evidence>
<reference evidence="2 3" key="1">
    <citation type="submission" date="2019-03" db="EMBL/GenBank/DDBJ databases">
        <title>Draft Genome Sequence of Desulfosporosinus fructosivorans Strain 63.6F, Isolated from Marine Sediment in the Baltic Sea.</title>
        <authorList>
            <person name="Hausmann B."/>
            <person name="Vandieken V."/>
            <person name="Pjevac P."/>
            <person name="Schreck K."/>
            <person name="Herbold C.W."/>
            <person name="Loy A."/>
        </authorList>
    </citation>
    <scope>NUCLEOTIDE SEQUENCE [LARGE SCALE GENOMIC DNA]</scope>
    <source>
        <strain evidence="2 3">63.6F</strain>
    </source>
</reference>
<protein>
    <submittedName>
        <fullName evidence="2">DUF2809 domain-containing protein</fullName>
    </submittedName>
</protein>
<dbReference type="AlphaFoldDB" id="A0A4Z0R8U5"/>
<gene>
    <name evidence="2" type="ORF">E4K67_05150</name>
</gene>
<organism evidence="2 3">
    <name type="scientific">Desulfosporosinus fructosivorans</name>
    <dbReference type="NCBI Taxonomy" id="2018669"/>
    <lineage>
        <taxon>Bacteria</taxon>
        <taxon>Bacillati</taxon>
        <taxon>Bacillota</taxon>
        <taxon>Clostridia</taxon>
        <taxon>Eubacteriales</taxon>
        <taxon>Desulfitobacteriaceae</taxon>
        <taxon>Desulfosporosinus</taxon>
    </lineage>
</organism>
<keyword evidence="3" id="KW-1185">Reference proteome</keyword>
<dbReference type="OrthoDB" id="5360192at2"/>
<feature type="transmembrane region" description="Helical" evidence="1">
    <location>
        <begin position="108"/>
        <end position="129"/>
    </location>
</feature>
<proteinExistence type="predicted"/>
<feature type="transmembrane region" description="Helical" evidence="1">
    <location>
        <begin position="63"/>
        <end position="81"/>
    </location>
</feature>
<feature type="transmembrane region" description="Helical" evidence="1">
    <location>
        <begin position="7"/>
        <end position="29"/>
    </location>
</feature>
<dbReference type="EMBL" id="SPQQ01000002">
    <property type="protein sequence ID" value="TGE38864.1"/>
    <property type="molecule type" value="Genomic_DNA"/>
</dbReference>
<sequence length="132" mass="15083">MLVTRKGLIYLSFVIAVIILGLSSRHYAIYLPRWVNIYLGDCLWALMIFFMVGLIFRSRGTKWVAVVALLFCNAIEVSQLYHSPWIDNLRDTRIGGLVLGRGFLWSDLISYSIGIAIGTLIDKLILSYLRNR</sequence>
<evidence type="ECO:0000256" key="1">
    <source>
        <dbReference type="SAM" id="Phobius"/>
    </source>
</evidence>
<keyword evidence="1" id="KW-0812">Transmembrane</keyword>